<gene>
    <name evidence="1" type="ORF">HB770_33715</name>
</gene>
<protein>
    <submittedName>
        <fullName evidence="1">Uncharacterized protein</fullName>
    </submittedName>
</protein>
<keyword evidence="1" id="KW-0614">Plasmid</keyword>
<organism evidence="1 2">
    <name type="scientific">Rhizobium leguminosarum bv. viciae</name>
    <dbReference type="NCBI Taxonomy" id="387"/>
    <lineage>
        <taxon>Bacteria</taxon>
        <taxon>Pseudomonadati</taxon>
        <taxon>Pseudomonadota</taxon>
        <taxon>Alphaproteobacteria</taxon>
        <taxon>Hyphomicrobiales</taxon>
        <taxon>Rhizobiaceae</taxon>
        <taxon>Rhizobium/Agrobacterium group</taxon>
        <taxon>Rhizobium</taxon>
    </lineage>
</organism>
<name>A0A7G6RNW3_RHILV</name>
<dbReference type="EMBL" id="CP050552">
    <property type="protein sequence ID" value="QND43945.1"/>
    <property type="molecule type" value="Genomic_DNA"/>
</dbReference>
<evidence type="ECO:0000313" key="2">
    <source>
        <dbReference type="Proteomes" id="UP000515518"/>
    </source>
</evidence>
<dbReference type="AlphaFoldDB" id="A0A7G6RNW3"/>
<sequence length="98" mass="11184">MLIYFFQDYVGKMRDGNLGRLTMLKASAAKHFVERLIEDGYEVCAIGKFYVLTDPAEAQASDRLHDFLRAFGPRDHLTADIAAHLHRIGRYIPLETVD</sequence>
<accession>A0A7G6RNW3</accession>
<reference evidence="2" key="1">
    <citation type="journal article" date="2020" name="Mol. Plant Microbe">
        <title>Rhizobial microsymbionts of the narrowly endemic Oxytropis species growing in Kamchatka are characterized by significant genetic diversity and possess a set of genes that are associated with T3SS and T6SS secretion systems and can affect the development of symbiosis.</title>
        <authorList>
            <person name="Safronova V."/>
            <person name="Guro P."/>
            <person name="Sazanova A."/>
            <person name="Kuznetsova I."/>
            <person name="Belimov A."/>
            <person name="Yakubov V."/>
            <person name="Chirak E."/>
            <person name="Afonin A."/>
            <person name="Gogolev Y."/>
            <person name="Andronov E."/>
            <person name="Tikhonovich I."/>
        </authorList>
    </citation>
    <scope>NUCLEOTIDE SEQUENCE [LARGE SCALE GENOMIC DNA]</scope>
    <source>
        <strain evidence="2">RCAM0610</strain>
        <plasmid evidence="2">p_1</plasmid>
    </source>
</reference>
<dbReference type="Proteomes" id="UP000515518">
    <property type="component" value="Plasmid p_1"/>
</dbReference>
<geneLocation type="plasmid" evidence="1 2">
    <name>p_1</name>
</geneLocation>
<evidence type="ECO:0000313" key="1">
    <source>
        <dbReference type="EMBL" id="QND43945.1"/>
    </source>
</evidence>
<proteinExistence type="predicted"/>